<dbReference type="InterPro" id="IPR000015">
    <property type="entry name" value="Fimb_usher"/>
</dbReference>
<dbReference type="GO" id="GO:0009279">
    <property type="term" value="C:cell outer membrane"/>
    <property type="evidence" value="ECO:0007669"/>
    <property type="project" value="TreeGrafter"/>
</dbReference>
<dbReference type="AlphaFoldDB" id="A0A0M0I244"/>
<dbReference type="STRING" id="171383.AKJ31_08280"/>
<dbReference type="PATRIC" id="fig|171383.3.peg.1699"/>
<dbReference type="PANTHER" id="PTHR30451">
    <property type="entry name" value="OUTER MEMBRANE USHER PROTEIN"/>
    <property type="match status" value="1"/>
</dbReference>
<dbReference type="GO" id="GO:0009297">
    <property type="term" value="P:pilus assembly"/>
    <property type="evidence" value="ECO:0007669"/>
    <property type="project" value="InterPro"/>
</dbReference>
<dbReference type="OrthoDB" id="499138at2"/>
<comment type="caution">
    <text evidence="1">The sequence shown here is derived from an EMBL/GenBank/DDBJ whole genome shotgun (WGS) entry which is preliminary data.</text>
</comment>
<organism evidence="1 2">
    <name type="scientific">Vibrio hepatarius</name>
    <dbReference type="NCBI Taxonomy" id="171383"/>
    <lineage>
        <taxon>Bacteria</taxon>
        <taxon>Pseudomonadati</taxon>
        <taxon>Pseudomonadota</taxon>
        <taxon>Gammaproteobacteria</taxon>
        <taxon>Vibrionales</taxon>
        <taxon>Vibrionaceae</taxon>
        <taxon>Vibrio</taxon>
        <taxon>Vibrio oreintalis group</taxon>
    </lineage>
</organism>
<evidence type="ECO:0000313" key="2">
    <source>
        <dbReference type="Proteomes" id="UP000037530"/>
    </source>
</evidence>
<dbReference type="PANTHER" id="PTHR30451:SF5">
    <property type="entry name" value="SLR0019 PROTEIN"/>
    <property type="match status" value="1"/>
</dbReference>
<dbReference type="SUPFAM" id="SSF56935">
    <property type="entry name" value="Porins"/>
    <property type="match status" value="1"/>
</dbReference>
<proteinExistence type="predicted"/>
<evidence type="ECO:0000313" key="1">
    <source>
        <dbReference type="EMBL" id="KOO08167.1"/>
    </source>
</evidence>
<dbReference type="Pfam" id="PF00577">
    <property type="entry name" value="Usher"/>
    <property type="match status" value="1"/>
</dbReference>
<dbReference type="EMBL" id="LHPI01000005">
    <property type="protein sequence ID" value="KOO08167.1"/>
    <property type="molecule type" value="Genomic_DNA"/>
</dbReference>
<accession>A0A0M0I244</accession>
<sequence>MMDMNAKKSPFLFHTRLIVLVALIYVIGNISVVQAAKINPTGRDIELTTLLRVSDSVLGEASVTITADDEVLLPKESTLELLTSLLSEETIDDLRNTNNSSVLSQQDFQAVGLDMRFDSSSFECIISIPADLAFTQQIRFANQNPNRNHLEPKFFSGYMNLTLSANETRADETETQNNYYHRLESALSVGPANIEYEASYDSSAESNEQYVREGTRLNLDFPSQGTRLVLGDMYNSGKLFQDGTDILGVGLTRDFTLIPTRNVRPKAAQSFTLQRTSSVDVVIDGAVVQRLTLSAGSYNLSDIPLAQGNNDVELIITDSAGREERIRFSIATGNGLLAQGEFEYSVMAGVPSELRDGEIKYLSEEQILHGYLDVGVTPSLTLGVDAQSREELYQYGASILHASSLGVTELVASQSHHPELKGGDAYRLSFDAEFDESNDLKPQLSFIYEYQSEDFVGISSFDTTDSPINTTQHYASLFSSIAITQRLRTALTTTYSSGVEESNNYWSVSPSLSGPLFGTPATWSTRLNYRDYQDTENEFSASFTISWPFSRELRAVGQYSSQNQQGSLDMTYRDGIGSTGGVSAYASLETNKETDGNFNAGVNYTGNRFETLADHTTRVENFDDSNLTHNTRVEVSSSIAFAGSAITIGRPVKEAFAVIEKHPSLAENRVAVDPTLNSDYARVFSESSYDVLLPDLVAYNSQLIGYDVEDLPPGYDLGDGAFSLYPGYNRGYRLVIGSDAVLTAMGKIYDRKSGDPITLVAGKAIYLGDKDQEPVEFFTNRQGLFALSGLRPGDYKLELDNKEKQSVTVNLPEDSNVLVMLGDLYVD</sequence>
<dbReference type="Gene3D" id="2.60.40.3110">
    <property type="match status" value="1"/>
</dbReference>
<name>A0A0M0I244_9VIBR</name>
<keyword evidence="2" id="KW-1185">Reference proteome</keyword>
<protein>
    <submittedName>
        <fullName evidence="1">Fimbrial protein</fullName>
    </submittedName>
</protein>
<reference evidence="2" key="1">
    <citation type="submission" date="2015-08" db="EMBL/GenBank/DDBJ databases">
        <title>Vibrio galatheae sp. nov., a novel member of the Vibrionaceae family isolated from the Solomon Islands.</title>
        <authorList>
            <person name="Giubergia S."/>
            <person name="Machado H."/>
            <person name="Mateiu R.V."/>
            <person name="Gram L."/>
        </authorList>
    </citation>
    <scope>NUCLEOTIDE SEQUENCE [LARGE SCALE GENOMIC DNA]</scope>
    <source>
        <strain evidence="2">DSM 19134</strain>
    </source>
</reference>
<dbReference type="GO" id="GO:0015473">
    <property type="term" value="F:fimbrial usher porin activity"/>
    <property type="evidence" value="ECO:0007669"/>
    <property type="project" value="InterPro"/>
</dbReference>
<gene>
    <name evidence="1" type="ORF">AKJ31_08280</name>
</gene>
<dbReference type="Proteomes" id="UP000037530">
    <property type="component" value="Unassembled WGS sequence"/>
</dbReference>
<dbReference type="RefSeq" id="WP_053408642.1">
    <property type="nucleotide sequence ID" value="NZ_LHPI01000005.1"/>
</dbReference>